<dbReference type="STRING" id="988480.A0A075ATE0"/>
<dbReference type="InterPro" id="IPR006590">
    <property type="entry name" value="RNA_pol_Rpb4/RPC9_core"/>
</dbReference>
<reference evidence="11" key="2">
    <citation type="journal article" date="2018" name="Nat. Microbiol.">
        <title>Leveraging single-cell genomics to expand the fungal tree of life.</title>
        <authorList>
            <person name="Ahrendt S.R."/>
            <person name="Quandt C.A."/>
            <person name="Ciobanu D."/>
            <person name="Clum A."/>
            <person name="Salamov A."/>
            <person name="Andreopoulos B."/>
            <person name="Cheng J.F."/>
            <person name="Woyke T."/>
            <person name="Pelin A."/>
            <person name="Henrissat B."/>
            <person name="Reynolds N.K."/>
            <person name="Benny G.L."/>
            <person name="Smith M.E."/>
            <person name="James T.Y."/>
            <person name="Grigoriev I.V."/>
        </authorList>
    </citation>
    <scope>NUCLEOTIDE SEQUENCE [LARGE SCALE GENOMIC DNA]</scope>
    <source>
        <strain evidence="11">CSF55</strain>
    </source>
</reference>
<dbReference type="EMBL" id="ML004931">
    <property type="protein sequence ID" value="RKP21747.1"/>
    <property type="molecule type" value="Genomic_DNA"/>
</dbReference>
<evidence type="ECO:0000256" key="1">
    <source>
        <dbReference type="ARBA" id="ARBA00004123"/>
    </source>
</evidence>
<reference evidence="8 10" key="1">
    <citation type="journal article" date="2013" name="Curr. Biol.">
        <title>Shared signatures of parasitism and phylogenomics unite Cryptomycota and microsporidia.</title>
        <authorList>
            <person name="James T.Y."/>
            <person name="Pelin A."/>
            <person name="Bonen L."/>
            <person name="Ahrendt S."/>
            <person name="Sain D."/>
            <person name="Corradi N."/>
            <person name="Stajich J.E."/>
        </authorList>
    </citation>
    <scope>NUCLEOTIDE SEQUENCE [LARGE SCALE GENOMIC DNA]</scope>
    <source>
        <strain evidence="8">CSF55</strain>
        <strain evidence="8">CSF55</strain>
    </source>
</reference>
<evidence type="ECO:0000256" key="2">
    <source>
        <dbReference type="ARBA" id="ARBA00006898"/>
    </source>
</evidence>
<dbReference type="SUPFAM" id="SSF47819">
    <property type="entry name" value="HRDC-like"/>
    <property type="match status" value="1"/>
</dbReference>
<feature type="domain" description="RNA polymerase Rpb4/RPC9 core" evidence="7">
    <location>
        <begin position="21"/>
        <end position="114"/>
    </location>
</feature>
<dbReference type="PANTHER" id="PTHR15561">
    <property type="entry name" value="CALCITONIN GENE-RELATED PEPTIDE-RECEPTOR COMPONENT PROTEIN"/>
    <property type="match status" value="1"/>
</dbReference>
<evidence type="ECO:0000313" key="8">
    <source>
        <dbReference type="EMBL" id="EPZ33536.1"/>
    </source>
</evidence>
<evidence type="ECO:0000259" key="7">
    <source>
        <dbReference type="SMART" id="SM00657"/>
    </source>
</evidence>
<dbReference type="EMBL" id="KE561054">
    <property type="protein sequence ID" value="EPZ33536.1"/>
    <property type="molecule type" value="Genomic_DNA"/>
</dbReference>
<proteinExistence type="inferred from homology"/>
<sequence>MKILHDRVVFLSDAEVYDHLKYVSKTKCSVVYETQMFFEKCNIEVTRLSKEKILRINETLKAFNLTPAEKLQIFNMLPTSMVELICIIEECEERFQPNDLQEIIDAITEVKNVE</sequence>
<keyword evidence="4" id="KW-0240">DNA-directed RNA polymerase</keyword>
<comment type="subcellular location">
    <subcellularLocation>
        <location evidence="1">Nucleus</location>
    </subcellularLocation>
</comment>
<dbReference type="AlphaFoldDB" id="A0A075ATE0"/>
<evidence type="ECO:0000313" key="9">
    <source>
        <dbReference type="EMBL" id="RKP21747.1"/>
    </source>
</evidence>
<gene>
    <name evidence="8" type="ORF">O9G_001287</name>
    <name evidence="9" type="ORF">ROZALSC1DRAFT_26853</name>
</gene>
<dbReference type="InterPro" id="IPR005574">
    <property type="entry name" value="Rpb4/RPC9"/>
</dbReference>
<evidence type="ECO:0000256" key="4">
    <source>
        <dbReference type="ARBA" id="ARBA00022478"/>
    </source>
</evidence>
<dbReference type="GO" id="GO:0005666">
    <property type="term" value="C:RNA polymerase III complex"/>
    <property type="evidence" value="ECO:0007669"/>
    <property type="project" value="InterPro"/>
</dbReference>
<name>A0A075ATE0_ROZAC</name>
<dbReference type="Proteomes" id="UP000281549">
    <property type="component" value="Unassembled WGS sequence"/>
</dbReference>
<dbReference type="HOGENOM" id="CLU_2122464_0_0_1"/>
<dbReference type="Gene3D" id="1.20.1250.40">
    <property type="match status" value="1"/>
</dbReference>
<organism evidence="8 10">
    <name type="scientific">Rozella allomycis (strain CSF55)</name>
    <dbReference type="NCBI Taxonomy" id="988480"/>
    <lineage>
        <taxon>Eukaryota</taxon>
        <taxon>Fungi</taxon>
        <taxon>Fungi incertae sedis</taxon>
        <taxon>Cryptomycota</taxon>
        <taxon>Cryptomycota incertae sedis</taxon>
        <taxon>Rozella</taxon>
    </lineage>
</organism>
<dbReference type="GO" id="GO:0000166">
    <property type="term" value="F:nucleotide binding"/>
    <property type="evidence" value="ECO:0007669"/>
    <property type="project" value="InterPro"/>
</dbReference>
<comment type="similarity">
    <text evidence="2">Belongs to the eukaryotic RPC9 RNA polymerase subunit family.</text>
</comment>
<dbReference type="InterPro" id="IPR038324">
    <property type="entry name" value="Rpb4/RPC9_sf"/>
</dbReference>
<accession>A0A075ATE0</accession>
<dbReference type="PANTHER" id="PTHR15561:SF0">
    <property type="entry name" value="DNA-DIRECTED RNA POLYMERASE III SUBUNIT RPC9"/>
    <property type="match status" value="1"/>
</dbReference>
<dbReference type="InterPro" id="IPR010997">
    <property type="entry name" value="HRDC-like_sf"/>
</dbReference>
<evidence type="ECO:0000256" key="5">
    <source>
        <dbReference type="ARBA" id="ARBA00023163"/>
    </source>
</evidence>
<keyword evidence="10" id="KW-1185">Reference proteome</keyword>
<dbReference type="InterPro" id="IPR038846">
    <property type="entry name" value="RPC9"/>
</dbReference>
<evidence type="ECO:0000256" key="6">
    <source>
        <dbReference type="ARBA" id="ARBA00023242"/>
    </source>
</evidence>
<dbReference type="Pfam" id="PF03874">
    <property type="entry name" value="RNA_pol_Rpb4"/>
    <property type="match status" value="1"/>
</dbReference>
<evidence type="ECO:0000256" key="3">
    <source>
        <dbReference type="ARBA" id="ARBA00016672"/>
    </source>
</evidence>
<dbReference type="SMART" id="SM00657">
    <property type="entry name" value="RPOL4c"/>
    <property type="match status" value="1"/>
</dbReference>
<keyword evidence="5" id="KW-0804">Transcription</keyword>
<protein>
    <recommendedName>
        <fullName evidence="3">DNA-directed RNA polymerase III subunit RPC9</fullName>
    </recommendedName>
</protein>
<reference evidence="9" key="3">
    <citation type="submission" date="2018-08" db="EMBL/GenBank/DDBJ databases">
        <title>Leveraging single-cell genomics to expand the Fungal Tree of Life.</title>
        <authorList>
            <consortium name="DOE Joint Genome Institute"/>
            <person name="Ahrendt S.R."/>
            <person name="Quandt C.A."/>
            <person name="Ciobanu D."/>
            <person name="Clum A."/>
            <person name="Salamov A."/>
            <person name="Andreopoulos B."/>
            <person name="Cheng J.-F."/>
            <person name="Woyke T."/>
            <person name="Pelin A."/>
            <person name="Henrissat B."/>
            <person name="Reynolds N."/>
            <person name="Benny G.L."/>
            <person name="Smith M.E."/>
            <person name="James T.Y."/>
            <person name="Grigoriev I.V."/>
        </authorList>
    </citation>
    <scope>NUCLEOTIDE SEQUENCE</scope>
    <source>
        <strain evidence="9">CSF55</strain>
    </source>
</reference>
<evidence type="ECO:0000313" key="11">
    <source>
        <dbReference type="Proteomes" id="UP000281549"/>
    </source>
</evidence>
<dbReference type="GO" id="GO:0006384">
    <property type="term" value="P:transcription initiation at RNA polymerase III promoter"/>
    <property type="evidence" value="ECO:0007669"/>
    <property type="project" value="InterPro"/>
</dbReference>
<dbReference type="OrthoDB" id="1746530at2759"/>
<evidence type="ECO:0000313" key="10">
    <source>
        <dbReference type="Proteomes" id="UP000030755"/>
    </source>
</evidence>
<dbReference type="Proteomes" id="UP000030755">
    <property type="component" value="Unassembled WGS sequence"/>
</dbReference>
<keyword evidence="6" id="KW-0539">Nucleus</keyword>